<dbReference type="EMBL" id="BNJF01000001">
    <property type="protein sequence ID" value="GHO44280.1"/>
    <property type="molecule type" value="Genomic_DNA"/>
</dbReference>
<dbReference type="Pfam" id="PF04542">
    <property type="entry name" value="Sigma70_r2"/>
    <property type="match status" value="1"/>
</dbReference>
<dbReference type="Gene3D" id="1.10.1740.10">
    <property type="match status" value="1"/>
</dbReference>
<dbReference type="SUPFAM" id="SSF88946">
    <property type="entry name" value="Sigma2 domain of RNA polymerase sigma factors"/>
    <property type="match status" value="1"/>
</dbReference>
<dbReference type="GO" id="GO:0016987">
    <property type="term" value="F:sigma factor activity"/>
    <property type="evidence" value="ECO:0007669"/>
    <property type="project" value="UniProtKB-KW"/>
</dbReference>
<keyword evidence="9" id="KW-1185">Reference proteome</keyword>
<dbReference type="CDD" id="cd06171">
    <property type="entry name" value="Sigma70_r4"/>
    <property type="match status" value="1"/>
</dbReference>
<dbReference type="NCBIfam" id="TIGR02937">
    <property type="entry name" value="sigma70-ECF"/>
    <property type="match status" value="1"/>
</dbReference>
<dbReference type="Proteomes" id="UP000612362">
    <property type="component" value="Unassembled WGS sequence"/>
</dbReference>
<name>A0A8J3I007_9CHLR</name>
<comment type="similarity">
    <text evidence="1">Belongs to the sigma-70 factor family. ECF subfamily.</text>
</comment>
<organism evidence="8 9">
    <name type="scientific">Ktedonospora formicarum</name>
    <dbReference type="NCBI Taxonomy" id="2778364"/>
    <lineage>
        <taxon>Bacteria</taxon>
        <taxon>Bacillati</taxon>
        <taxon>Chloroflexota</taxon>
        <taxon>Ktedonobacteria</taxon>
        <taxon>Ktedonobacterales</taxon>
        <taxon>Ktedonobacteraceae</taxon>
        <taxon>Ktedonospora</taxon>
    </lineage>
</organism>
<dbReference type="InterPro" id="IPR036388">
    <property type="entry name" value="WH-like_DNA-bd_sf"/>
</dbReference>
<evidence type="ECO:0000259" key="7">
    <source>
        <dbReference type="Pfam" id="PF04545"/>
    </source>
</evidence>
<dbReference type="InterPro" id="IPR013325">
    <property type="entry name" value="RNA_pol_sigma_r2"/>
</dbReference>
<evidence type="ECO:0000256" key="5">
    <source>
        <dbReference type="ARBA" id="ARBA00023163"/>
    </source>
</evidence>
<dbReference type="SUPFAM" id="SSF88659">
    <property type="entry name" value="Sigma3 and sigma4 domains of RNA polymerase sigma factors"/>
    <property type="match status" value="1"/>
</dbReference>
<evidence type="ECO:0000256" key="1">
    <source>
        <dbReference type="ARBA" id="ARBA00010641"/>
    </source>
</evidence>
<dbReference type="GO" id="GO:0006352">
    <property type="term" value="P:DNA-templated transcription initiation"/>
    <property type="evidence" value="ECO:0007669"/>
    <property type="project" value="InterPro"/>
</dbReference>
<evidence type="ECO:0000313" key="8">
    <source>
        <dbReference type="EMBL" id="GHO44280.1"/>
    </source>
</evidence>
<keyword evidence="5" id="KW-0804">Transcription</keyword>
<evidence type="ECO:0000256" key="4">
    <source>
        <dbReference type="ARBA" id="ARBA00023125"/>
    </source>
</evidence>
<evidence type="ECO:0000256" key="2">
    <source>
        <dbReference type="ARBA" id="ARBA00023015"/>
    </source>
</evidence>
<feature type="domain" description="RNA polymerase sigma-70 region 4" evidence="7">
    <location>
        <begin position="121"/>
        <end position="170"/>
    </location>
</feature>
<dbReference type="InterPro" id="IPR007630">
    <property type="entry name" value="RNA_pol_sigma70_r4"/>
</dbReference>
<sequence length="175" mass="20670">MQLADAGSGKDELDLALYDSYSAHIYSYIYRKVAHAQDAEDITLEVFIAAYKSRRQLVDLSTERQLAWLQRVASNKIVDHYRRTTRVTLLPLEHIEHREEEDLSVEQQIIRQESYERLHQVLATLPPLQQQIIRLRFVEGLRCTEIGEIVKKKESHIRTIVSRTLRQLRKIYEQK</sequence>
<proteinExistence type="inferred from homology"/>
<dbReference type="InterPro" id="IPR039425">
    <property type="entry name" value="RNA_pol_sigma-70-like"/>
</dbReference>
<reference evidence="8" key="1">
    <citation type="submission" date="2020-10" db="EMBL/GenBank/DDBJ databases">
        <title>Taxonomic study of unclassified bacteria belonging to the class Ktedonobacteria.</title>
        <authorList>
            <person name="Yabe S."/>
            <person name="Wang C.M."/>
            <person name="Zheng Y."/>
            <person name="Sakai Y."/>
            <person name="Cavaletti L."/>
            <person name="Monciardini P."/>
            <person name="Donadio S."/>
        </authorList>
    </citation>
    <scope>NUCLEOTIDE SEQUENCE</scope>
    <source>
        <strain evidence="8">SOSP1-1</strain>
    </source>
</reference>
<keyword evidence="3" id="KW-0731">Sigma factor</keyword>
<evidence type="ECO:0000259" key="6">
    <source>
        <dbReference type="Pfam" id="PF04542"/>
    </source>
</evidence>
<keyword evidence="4" id="KW-0238">DNA-binding</keyword>
<dbReference type="InterPro" id="IPR014284">
    <property type="entry name" value="RNA_pol_sigma-70_dom"/>
</dbReference>
<protein>
    <submittedName>
        <fullName evidence="8">Uncharacterized protein</fullName>
    </submittedName>
</protein>
<keyword evidence="2" id="KW-0805">Transcription regulation</keyword>
<dbReference type="RefSeq" id="WP_220193687.1">
    <property type="nucleotide sequence ID" value="NZ_BNJF01000001.1"/>
</dbReference>
<dbReference type="AlphaFoldDB" id="A0A8J3I007"/>
<dbReference type="PANTHER" id="PTHR43133">
    <property type="entry name" value="RNA POLYMERASE ECF-TYPE SIGMA FACTO"/>
    <property type="match status" value="1"/>
</dbReference>
<evidence type="ECO:0000313" key="9">
    <source>
        <dbReference type="Proteomes" id="UP000612362"/>
    </source>
</evidence>
<dbReference type="InterPro" id="IPR013324">
    <property type="entry name" value="RNA_pol_sigma_r3/r4-like"/>
</dbReference>
<comment type="caution">
    <text evidence="8">The sequence shown here is derived from an EMBL/GenBank/DDBJ whole genome shotgun (WGS) entry which is preliminary data.</text>
</comment>
<dbReference type="Pfam" id="PF04545">
    <property type="entry name" value="Sigma70_r4"/>
    <property type="match status" value="1"/>
</dbReference>
<feature type="domain" description="RNA polymerase sigma-70 region 2" evidence="6">
    <location>
        <begin position="17"/>
        <end position="86"/>
    </location>
</feature>
<dbReference type="GO" id="GO:0003677">
    <property type="term" value="F:DNA binding"/>
    <property type="evidence" value="ECO:0007669"/>
    <property type="project" value="UniProtKB-KW"/>
</dbReference>
<accession>A0A8J3I007</accession>
<dbReference type="PANTHER" id="PTHR43133:SF57">
    <property type="entry name" value="RNA POLYMERASE SIGMA-70 FACTOR"/>
    <property type="match status" value="1"/>
</dbReference>
<dbReference type="InterPro" id="IPR007627">
    <property type="entry name" value="RNA_pol_sigma70_r2"/>
</dbReference>
<evidence type="ECO:0000256" key="3">
    <source>
        <dbReference type="ARBA" id="ARBA00023082"/>
    </source>
</evidence>
<dbReference type="Gene3D" id="1.10.10.10">
    <property type="entry name" value="Winged helix-like DNA-binding domain superfamily/Winged helix DNA-binding domain"/>
    <property type="match status" value="1"/>
</dbReference>
<gene>
    <name evidence="8" type="ORF">KSX_24430</name>
</gene>